<dbReference type="InterPro" id="IPR005932">
    <property type="entry name" value="RocA"/>
</dbReference>
<dbReference type="PIRSF" id="PIRSF000197">
    <property type="entry name" value="Bifunct_PutA"/>
    <property type="match status" value="1"/>
</dbReference>
<dbReference type="FunFam" id="3.40.309.10:FF:000005">
    <property type="entry name" value="1-pyrroline-5-carboxylate dehydrogenase 1"/>
    <property type="match status" value="1"/>
</dbReference>
<keyword evidence="4" id="KW-0520">NAD</keyword>
<keyword evidence="3 10" id="KW-0560">Oxidoreductase</keyword>
<comment type="similarity">
    <text evidence="7">Belongs to the aldehyde dehydrogenase family. RocA subfamily.</text>
</comment>
<evidence type="ECO:0000259" key="13">
    <source>
        <dbReference type="Pfam" id="PF18083"/>
    </source>
</evidence>
<evidence type="ECO:0000256" key="9">
    <source>
        <dbReference type="PROSITE-ProRule" id="PRU10007"/>
    </source>
</evidence>
<comment type="catalytic activity">
    <reaction evidence="6">
        <text>L-glutamate 5-semialdehyde + NAD(+) + H2O = L-glutamate + NADH + 2 H(+)</text>
        <dbReference type="Rhea" id="RHEA:30235"/>
        <dbReference type="ChEBI" id="CHEBI:15377"/>
        <dbReference type="ChEBI" id="CHEBI:15378"/>
        <dbReference type="ChEBI" id="CHEBI:29985"/>
        <dbReference type="ChEBI" id="CHEBI:57540"/>
        <dbReference type="ChEBI" id="CHEBI:57945"/>
        <dbReference type="ChEBI" id="CHEBI:58066"/>
        <dbReference type="EC" id="1.2.1.88"/>
    </reaction>
</comment>
<dbReference type="PANTHER" id="PTHR42862">
    <property type="entry name" value="DELTA-1-PYRROLINE-5-CARBOXYLATE DEHYDROGENASE 1, ISOFORM A-RELATED"/>
    <property type="match status" value="1"/>
</dbReference>
<evidence type="ECO:0000313" key="14">
    <source>
        <dbReference type="EMBL" id="MEE3719787.1"/>
    </source>
</evidence>
<dbReference type="NCBIfam" id="NF002852">
    <property type="entry name" value="PRK03137.1"/>
    <property type="match status" value="1"/>
</dbReference>
<dbReference type="SUPFAM" id="SSF53720">
    <property type="entry name" value="ALDH-like"/>
    <property type="match status" value="1"/>
</dbReference>
<dbReference type="InterPro" id="IPR041514">
    <property type="entry name" value="PutA_N"/>
</dbReference>
<evidence type="ECO:0000256" key="6">
    <source>
        <dbReference type="ARBA" id="ARBA00048142"/>
    </source>
</evidence>
<sequence>MVTPANLPLIDPVVNMSNPSTPYEAKTREIAQKILEASKGSFWTKLKDDLRLDDKLMAWAMGNEGLRVQMFRLIDCLPALRSKPETARHMQEYLASDAVEVPALKSLLNFSTDNPNSPTAIVAATTLSAAVESLARRYISGANLAEAIKNIEKLRRDRFCFTMDLLGEAVISEVEAKSYLERYVQMMTELTAKAKSWQVIEQIDLADGEVLPRVQVSVKLSAFYSQFDPLDPVTTTQKVGEPVRTLLRKAKELGCGVHFDMEQYAYKNLTLEILKQVLTEPEFCDRTDVGITLQGYLRDSEQDLLGLVAWAKKRGKPVTVRLVKGAYWDQETIKAYQQGWDQPVFAQKSSTDANYERLIEILLENYNYLYAAVGSHNVRSLAKAIAIAQTLKIPRRNFELQALYGMGDKFAKAIADLGYRVRIYCPFGDLIPGMSYLIRRLLENTANSSFLRLSVNESRPIDELVAIPTMETTNGKSRHIAFDGFVNAPDADYSQDRERTAAEKAIQSVLHQFGKTYFPVINGESIPTASFVESLNPSNFKQVVGKIGLASIPQADLAVTAAKQAFPAWKKLSPKSRGDILRKAADLMEAQRAELTAWIVWEVGKPLREADAEVSEAIDFCRYYAKEMERISQPHQRNVPGEDNTYIYQPRGVVVVISPWNFPFAIALGMSVAALAAGNTVILKPAEQSSVVGAKIAEVLQASGMPKGVFNYLPGIGSEVGAHLVKHPNVHLIAFTGSQQVGCQIYADAAILRPGQKHMKRVIAEMGGKNTIVIDESSDLDQAVVGVMNSAFGYAGQKCSACSRVVVLSPVYDNFLHRLVEATRSLVVNEAHLPNTKLGPVIDADAQAKIRSYIAKGHETAKVALEMPVPEHGYYVSPTILSEVEPESAIAQEEIFGPVLAVIRAESFEQALAIANNTPYALTGGLYSRTPSHIDRAYREFEVGNLYVNRGITGALVDRQPFGGFKLSGIGSKAGGPDYLLQFLEPRVITENTQRQGFAPLDMIE</sequence>
<dbReference type="Pfam" id="PF01619">
    <property type="entry name" value="Pro_dh"/>
    <property type="match status" value="1"/>
</dbReference>
<dbReference type="NCBIfam" id="TIGR01237">
    <property type="entry name" value="D1pyr5carbox2"/>
    <property type="match status" value="1"/>
</dbReference>
<dbReference type="Pfam" id="PF18083">
    <property type="entry name" value="PutA_N"/>
    <property type="match status" value="1"/>
</dbReference>
<dbReference type="CDD" id="cd07124">
    <property type="entry name" value="ALDH_PutA-P5CDH-RocA"/>
    <property type="match status" value="1"/>
</dbReference>
<dbReference type="Proteomes" id="UP001333818">
    <property type="component" value="Unassembled WGS sequence"/>
</dbReference>
<dbReference type="InterPro" id="IPR029510">
    <property type="entry name" value="Ald_DH_CS_GLU"/>
</dbReference>
<dbReference type="GO" id="GO:0009898">
    <property type="term" value="C:cytoplasmic side of plasma membrane"/>
    <property type="evidence" value="ECO:0007669"/>
    <property type="project" value="TreeGrafter"/>
</dbReference>
<dbReference type="InterPro" id="IPR016162">
    <property type="entry name" value="Ald_DH_N"/>
</dbReference>
<keyword evidence="15" id="KW-1185">Reference proteome</keyword>
<evidence type="ECO:0000256" key="5">
    <source>
        <dbReference type="ARBA" id="ARBA00032259"/>
    </source>
</evidence>
<dbReference type="InterPro" id="IPR016163">
    <property type="entry name" value="Ald_DH_C"/>
</dbReference>
<dbReference type="InterPro" id="IPR016161">
    <property type="entry name" value="Ald_DH/histidinol_DH"/>
</dbReference>
<name>A0AAW9PZB9_9CYAN</name>
<dbReference type="PANTHER" id="PTHR42862:SF1">
    <property type="entry name" value="DELTA-1-PYRROLINE-5-CARBOXYLATE DEHYDROGENASE 2, ISOFORM A-RELATED"/>
    <property type="match status" value="1"/>
</dbReference>
<dbReference type="Gene3D" id="3.40.309.10">
    <property type="entry name" value="Aldehyde Dehydrogenase, Chain A, domain 2"/>
    <property type="match status" value="1"/>
</dbReference>
<gene>
    <name evidence="14" type="primary">pruA</name>
    <name evidence="14" type="ORF">V2H45_23880</name>
</gene>
<comment type="pathway">
    <text evidence="1">Amino-acid degradation; L-proline degradation into L-glutamate; L-glutamate from L-proline: step 2/2.</text>
</comment>
<feature type="domain" description="Proline utilization A N-terminal" evidence="13">
    <location>
        <begin position="24"/>
        <end position="138"/>
    </location>
</feature>
<dbReference type="EMBL" id="JAZBJZ010000171">
    <property type="protein sequence ID" value="MEE3719787.1"/>
    <property type="molecule type" value="Genomic_DNA"/>
</dbReference>
<dbReference type="FunFam" id="3.40.605.10:FF:000045">
    <property type="entry name" value="1-pyrroline-5-carboxylate dehydrogenase 1"/>
    <property type="match status" value="1"/>
</dbReference>
<accession>A0AAW9PZB9</accession>
<dbReference type="GO" id="GO:0010133">
    <property type="term" value="P:L-proline catabolic process to L-glutamate"/>
    <property type="evidence" value="ECO:0007669"/>
    <property type="project" value="InterPro"/>
</dbReference>
<dbReference type="GO" id="GO:0003842">
    <property type="term" value="F:L-glutamate gamma-semialdehyde dehydrogenase activity"/>
    <property type="evidence" value="ECO:0007669"/>
    <property type="project" value="UniProtKB-EC"/>
</dbReference>
<evidence type="ECO:0000259" key="12">
    <source>
        <dbReference type="Pfam" id="PF01619"/>
    </source>
</evidence>
<organism evidence="14 15">
    <name type="scientific">Tumidithrix elongata BACA0141</name>
    <dbReference type="NCBI Taxonomy" id="2716417"/>
    <lineage>
        <taxon>Bacteria</taxon>
        <taxon>Bacillati</taxon>
        <taxon>Cyanobacteriota</taxon>
        <taxon>Cyanophyceae</taxon>
        <taxon>Pseudanabaenales</taxon>
        <taxon>Pseudanabaenaceae</taxon>
        <taxon>Tumidithrix</taxon>
        <taxon>Tumidithrix elongata</taxon>
    </lineage>
</organism>
<dbReference type="SUPFAM" id="SSF51730">
    <property type="entry name" value="FAD-linked oxidoreductase"/>
    <property type="match status" value="1"/>
</dbReference>
<dbReference type="Gene3D" id="3.20.20.220">
    <property type="match status" value="1"/>
</dbReference>
<dbReference type="InterPro" id="IPR015590">
    <property type="entry name" value="Aldehyde_DH_dom"/>
</dbReference>
<dbReference type="InterPro" id="IPR029041">
    <property type="entry name" value="FAD-linked_oxidoreductase-like"/>
</dbReference>
<feature type="active site" evidence="8">
    <location>
        <position position="799"/>
    </location>
</feature>
<dbReference type="EC" id="1.2.1.88" evidence="2"/>
<evidence type="ECO:0000256" key="3">
    <source>
        <dbReference type="ARBA" id="ARBA00023002"/>
    </source>
</evidence>
<evidence type="ECO:0000256" key="10">
    <source>
        <dbReference type="RuleBase" id="RU003345"/>
    </source>
</evidence>
<dbReference type="PROSITE" id="PS00687">
    <property type="entry name" value="ALDEHYDE_DEHYDR_GLU"/>
    <property type="match status" value="1"/>
</dbReference>
<evidence type="ECO:0000313" key="15">
    <source>
        <dbReference type="Proteomes" id="UP001333818"/>
    </source>
</evidence>
<dbReference type="Pfam" id="PF00171">
    <property type="entry name" value="Aldedh"/>
    <property type="match status" value="1"/>
</dbReference>
<dbReference type="AlphaFoldDB" id="A0AAW9PZB9"/>
<proteinExistence type="inferred from homology"/>
<feature type="domain" description="Aldehyde dehydrogenase" evidence="11">
    <location>
        <begin position="532"/>
        <end position="988"/>
    </location>
</feature>
<evidence type="ECO:0000256" key="4">
    <source>
        <dbReference type="ARBA" id="ARBA00023027"/>
    </source>
</evidence>
<dbReference type="InterPro" id="IPR025703">
    <property type="entry name" value="Bifunct_PutA"/>
</dbReference>
<dbReference type="Gene3D" id="3.40.605.10">
    <property type="entry name" value="Aldehyde Dehydrogenase, Chain A, domain 1"/>
    <property type="match status" value="1"/>
</dbReference>
<dbReference type="InterPro" id="IPR002872">
    <property type="entry name" value="Proline_DH_dom"/>
</dbReference>
<comment type="caution">
    <text evidence="14">The sequence shown here is derived from an EMBL/GenBank/DDBJ whole genome shotgun (WGS) entry which is preliminary data.</text>
</comment>
<dbReference type="InterPro" id="IPR016160">
    <property type="entry name" value="Ald_DH_CS_CYS"/>
</dbReference>
<dbReference type="GO" id="GO:0003700">
    <property type="term" value="F:DNA-binding transcription factor activity"/>
    <property type="evidence" value="ECO:0007669"/>
    <property type="project" value="InterPro"/>
</dbReference>
<evidence type="ECO:0000259" key="11">
    <source>
        <dbReference type="Pfam" id="PF00171"/>
    </source>
</evidence>
<evidence type="ECO:0000256" key="8">
    <source>
        <dbReference type="PIRSR" id="PIRSR000197-1"/>
    </source>
</evidence>
<reference evidence="14" key="1">
    <citation type="submission" date="2024-01" db="EMBL/GenBank/DDBJ databases">
        <title>Bank of Algae and Cyanobacteria of the Azores (BACA) strain genomes.</title>
        <authorList>
            <person name="Luz R."/>
            <person name="Cordeiro R."/>
            <person name="Fonseca A."/>
            <person name="Goncalves V."/>
        </authorList>
    </citation>
    <scope>NUCLEOTIDE SEQUENCE</scope>
    <source>
        <strain evidence="14">BACA0141</strain>
    </source>
</reference>
<evidence type="ECO:0000256" key="7">
    <source>
        <dbReference type="ARBA" id="ARBA00061617"/>
    </source>
</evidence>
<evidence type="ECO:0000256" key="2">
    <source>
        <dbReference type="ARBA" id="ARBA00012884"/>
    </source>
</evidence>
<protein>
    <recommendedName>
        <fullName evidence="5">L-glutamate gamma-semialdehyde dehydrogenase</fullName>
        <ecNumber evidence="2">1.2.1.88</ecNumber>
    </recommendedName>
    <alternativeName>
        <fullName evidence="5">L-glutamate gamma-semialdehyde dehydrogenase</fullName>
    </alternativeName>
</protein>
<dbReference type="PROSITE" id="PS00070">
    <property type="entry name" value="ALDEHYDE_DEHYDR_CYS"/>
    <property type="match status" value="1"/>
</dbReference>
<evidence type="ECO:0000256" key="1">
    <source>
        <dbReference type="ARBA" id="ARBA00004786"/>
    </source>
</evidence>
<dbReference type="GO" id="GO:0004657">
    <property type="term" value="F:proline dehydrogenase activity"/>
    <property type="evidence" value="ECO:0007669"/>
    <property type="project" value="InterPro"/>
</dbReference>
<feature type="domain" description="Proline dehydrogenase" evidence="12">
    <location>
        <begin position="147"/>
        <end position="452"/>
    </location>
</feature>
<feature type="active site" evidence="8 9">
    <location>
        <position position="765"/>
    </location>
</feature>
<dbReference type="InterPro" id="IPR050485">
    <property type="entry name" value="Proline_metab_enzyme"/>
</dbReference>